<dbReference type="InterPro" id="IPR050951">
    <property type="entry name" value="Retrovirus_Pol_polyprotein"/>
</dbReference>
<dbReference type="PROSITE" id="PS50994">
    <property type="entry name" value="INTEGRASE"/>
    <property type="match status" value="1"/>
</dbReference>
<evidence type="ECO:0000256" key="1">
    <source>
        <dbReference type="ARBA" id="ARBA00022679"/>
    </source>
</evidence>
<feature type="non-terminal residue" evidence="10">
    <location>
        <position position="1"/>
    </location>
</feature>
<keyword evidence="8" id="KW-1133">Transmembrane helix</keyword>
<dbReference type="GO" id="GO:0015074">
    <property type="term" value="P:DNA integration"/>
    <property type="evidence" value="ECO:0007669"/>
    <property type="project" value="InterPro"/>
</dbReference>
<evidence type="ECO:0000256" key="4">
    <source>
        <dbReference type="ARBA" id="ARBA00022759"/>
    </source>
</evidence>
<dbReference type="CDD" id="cd01647">
    <property type="entry name" value="RT_LTR"/>
    <property type="match status" value="1"/>
</dbReference>
<keyword evidence="3" id="KW-0540">Nuclease</keyword>
<evidence type="ECO:0000256" key="6">
    <source>
        <dbReference type="ARBA" id="ARBA00022884"/>
    </source>
</evidence>
<dbReference type="InterPro" id="IPR036397">
    <property type="entry name" value="RNaseH_sf"/>
</dbReference>
<dbReference type="EMBL" id="JANBPK010000772">
    <property type="protein sequence ID" value="KAJ2932458.1"/>
    <property type="molecule type" value="Genomic_DNA"/>
</dbReference>
<dbReference type="GO" id="GO:0016787">
    <property type="term" value="F:hydrolase activity"/>
    <property type="evidence" value="ECO:0007669"/>
    <property type="project" value="UniProtKB-KW"/>
</dbReference>
<organism evidence="10 11">
    <name type="scientific">Candolleomyces eurysporus</name>
    <dbReference type="NCBI Taxonomy" id="2828524"/>
    <lineage>
        <taxon>Eukaryota</taxon>
        <taxon>Fungi</taxon>
        <taxon>Dikarya</taxon>
        <taxon>Basidiomycota</taxon>
        <taxon>Agaricomycotina</taxon>
        <taxon>Agaricomycetes</taxon>
        <taxon>Agaricomycetidae</taxon>
        <taxon>Agaricales</taxon>
        <taxon>Agaricineae</taxon>
        <taxon>Psathyrellaceae</taxon>
        <taxon>Candolleomyces</taxon>
    </lineage>
</organism>
<accession>A0A9W8JFG2</accession>
<dbReference type="PANTHER" id="PTHR37984">
    <property type="entry name" value="PROTEIN CBG26694"/>
    <property type="match status" value="1"/>
</dbReference>
<dbReference type="Pfam" id="PF00665">
    <property type="entry name" value="rve"/>
    <property type="match status" value="1"/>
</dbReference>
<keyword evidence="11" id="KW-1185">Reference proteome</keyword>
<evidence type="ECO:0000259" key="9">
    <source>
        <dbReference type="PROSITE" id="PS50994"/>
    </source>
</evidence>
<proteinExistence type="predicted"/>
<feature type="transmembrane region" description="Helical" evidence="8">
    <location>
        <begin position="832"/>
        <end position="850"/>
    </location>
</feature>
<keyword evidence="1" id="KW-0808">Transferase</keyword>
<dbReference type="InterPro" id="IPR012337">
    <property type="entry name" value="RNaseH-like_sf"/>
</dbReference>
<keyword evidence="8" id="KW-0812">Transmembrane</keyword>
<dbReference type="AlphaFoldDB" id="A0A9W8JFG2"/>
<keyword evidence="4" id="KW-0255">Endonuclease</keyword>
<dbReference type="Gene3D" id="3.30.420.10">
    <property type="entry name" value="Ribonuclease H-like superfamily/Ribonuclease H"/>
    <property type="match status" value="1"/>
</dbReference>
<dbReference type="Pfam" id="PF17921">
    <property type="entry name" value="Integrase_H2C2"/>
    <property type="match status" value="1"/>
</dbReference>
<dbReference type="Gene3D" id="3.30.70.270">
    <property type="match status" value="3"/>
</dbReference>
<dbReference type="OrthoDB" id="3341476at2759"/>
<dbReference type="InterPro" id="IPR041373">
    <property type="entry name" value="RT_RNaseH"/>
</dbReference>
<dbReference type="Gene3D" id="3.10.10.10">
    <property type="entry name" value="HIV Type 1 Reverse Transcriptase, subunit A, domain 1"/>
    <property type="match status" value="1"/>
</dbReference>
<gene>
    <name evidence="10" type="ORF">H1R20_g4649</name>
</gene>
<name>A0A9W8JFG2_9AGAR</name>
<dbReference type="Pfam" id="PF17917">
    <property type="entry name" value="RT_RNaseH"/>
    <property type="match status" value="1"/>
</dbReference>
<dbReference type="SUPFAM" id="SSF56672">
    <property type="entry name" value="DNA/RNA polymerases"/>
    <property type="match status" value="1"/>
</dbReference>
<sequence>MPWADSVFSSTAVNELPPHRPYDCAIEIEDGKEPPFGPMYRLTQDEQKALSEYIEENLNKGFIRRSTSPAASPILFVRKKTGDLRLCVDYRGLNAITKRNRYPLPHIDDLLDRTQGCKFFTVIDLKNAFNLVRIREGDEWKTAFRTSLGLFEYLVMPFDDILIFSRTQEEHDKQVKLVLDRLKTAHLFANPKKCEFDKSEVEYLGYLIGADGIKMNPKKLATIAEWPVPRSTHDVQVFLGFCNFYRRFIDHYSSICLPLHRLTRKDVSFSWSDAENSAFESLKRSFTSYPVLRHYDPSKPATLSTDASDFALSGILQQPDENGYLHPVAFHSRKFSPAEINYDIHDKELLAIVDSFRDMRPWLMGTAQPISVVCDHKNLEYFMSSHILNRRQARWSMFLSEFDFQLDWAPGSRNPADSPSRRPDFEPRRGDDVLTIQNRSLLTPYHLQRLFPSLFPNSTFPIHVSSLSTSVSNSAITTLSIDNSELLERFQHALREDTEWREAVVRGDPDFSAKDNIVFYKGRVFVPKSLCSEILYQRHDCVLGGHPGRTLTVSNIMRDYCWPGIYTYIRRYVAACDVCNRIKIPCHKPYGLLKPLDIPERPWKSISMDFIVKLPKSFNYDSIFVVCDRLTRAAHFIPCVEEMSAPDLAWLFVDRIFRYHGLPDSIVSDRGSLFVSNFWTALTSRLDVKTRHSTAYHPCTDGLTERTNQTLETYLRAYCSYQQDDWVDYLPLAEFVFNNTENSSTKKTPFFANHGYHPTFSPTIADISTVPAAEDLAQRLDKIHQELKAELHTSQINWFGYSVVTFAPPVLRLNSIIVVLVPTPLFKKSATILIYSVSLLIFLVYTPSFIRPF</sequence>
<evidence type="ECO:0000256" key="3">
    <source>
        <dbReference type="ARBA" id="ARBA00022722"/>
    </source>
</evidence>
<dbReference type="InterPro" id="IPR001584">
    <property type="entry name" value="Integrase_cat-core"/>
</dbReference>
<dbReference type="InterPro" id="IPR000477">
    <property type="entry name" value="RT_dom"/>
</dbReference>
<evidence type="ECO:0000313" key="11">
    <source>
        <dbReference type="Proteomes" id="UP001140091"/>
    </source>
</evidence>
<dbReference type="FunFam" id="3.30.70.270:FF:000003">
    <property type="entry name" value="Transposon Ty3-G Gag-Pol polyprotein"/>
    <property type="match status" value="1"/>
</dbReference>
<dbReference type="SUPFAM" id="SSF53098">
    <property type="entry name" value="Ribonuclease H-like"/>
    <property type="match status" value="1"/>
</dbReference>
<dbReference type="Pfam" id="PF00078">
    <property type="entry name" value="RVT_1"/>
    <property type="match status" value="1"/>
</dbReference>
<dbReference type="GO" id="GO:0003964">
    <property type="term" value="F:RNA-directed DNA polymerase activity"/>
    <property type="evidence" value="ECO:0007669"/>
    <property type="project" value="UniProtKB-KW"/>
</dbReference>
<dbReference type="GO" id="GO:0004519">
    <property type="term" value="F:endonuclease activity"/>
    <property type="evidence" value="ECO:0007669"/>
    <property type="project" value="UniProtKB-KW"/>
</dbReference>
<evidence type="ECO:0000256" key="5">
    <source>
        <dbReference type="ARBA" id="ARBA00022801"/>
    </source>
</evidence>
<dbReference type="Proteomes" id="UP001140091">
    <property type="component" value="Unassembled WGS sequence"/>
</dbReference>
<evidence type="ECO:0000313" key="10">
    <source>
        <dbReference type="EMBL" id="KAJ2932458.1"/>
    </source>
</evidence>
<evidence type="ECO:0000256" key="2">
    <source>
        <dbReference type="ARBA" id="ARBA00022695"/>
    </source>
</evidence>
<keyword evidence="7" id="KW-0695">RNA-directed DNA polymerase</keyword>
<keyword evidence="2" id="KW-0548">Nucleotidyltransferase</keyword>
<reference evidence="10" key="1">
    <citation type="submission" date="2022-06" db="EMBL/GenBank/DDBJ databases">
        <title>Genome Sequence of Candolleomyces eurysporus.</title>
        <authorList>
            <person name="Buettner E."/>
        </authorList>
    </citation>
    <scope>NUCLEOTIDE SEQUENCE</scope>
    <source>
        <strain evidence="10">VTCC 930004</strain>
    </source>
</reference>
<dbReference type="InterPro" id="IPR043128">
    <property type="entry name" value="Rev_trsase/Diguanyl_cyclase"/>
</dbReference>
<dbReference type="FunFam" id="3.30.70.270:FF:000063">
    <property type="entry name" value="Zinc knuckle domaincontaining protein"/>
    <property type="match status" value="1"/>
</dbReference>
<feature type="domain" description="Integrase catalytic" evidence="9">
    <location>
        <begin position="598"/>
        <end position="757"/>
    </location>
</feature>
<dbReference type="InterPro" id="IPR041588">
    <property type="entry name" value="Integrase_H2C2"/>
</dbReference>
<keyword evidence="5" id="KW-0378">Hydrolase</keyword>
<feature type="transmembrane region" description="Helical" evidence="8">
    <location>
        <begin position="798"/>
        <end position="820"/>
    </location>
</feature>
<evidence type="ECO:0000256" key="8">
    <source>
        <dbReference type="SAM" id="Phobius"/>
    </source>
</evidence>
<evidence type="ECO:0000256" key="7">
    <source>
        <dbReference type="ARBA" id="ARBA00022918"/>
    </source>
</evidence>
<dbReference type="PANTHER" id="PTHR37984:SF5">
    <property type="entry name" value="PROTEIN NYNRIN-LIKE"/>
    <property type="match status" value="1"/>
</dbReference>
<dbReference type="CDD" id="cd09274">
    <property type="entry name" value="RNase_HI_RT_Ty3"/>
    <property type="match status" value="1"/>
</dbReference>
<dbReference type="Gene3D" id="1.10.340.70">
    <property type="match status" value="1"/>
</dbReference>
<keyword evidence="8" id="KW-0472">Membrane</keyword>
<comment type="caution">
    <text evidence="10">The sequence shown here is derived from an EMBL/GenBank/DDBJ whole genome shotgun (WGS) entry which is preliminary data.</text>
</comment>
<dbReference type="FunFam" id="3.30.420.10:FF:000032">
    <property type="entry name" value="Retrovirus-related Pol polyprotein from transposon 297-like Protein"/>
    <property type="match status" value="1"/>
</dbReference>
<keyword evidence="6" id="KW-0694">RNA-binding</keyword>
<protein>
    <recommendedName>
        <fullName evidence="9">Integrase catalytic domain-containing protein</fullName>
    </recommendedName>
</protein>
<dbReference type="InterPro" id="IPR043502">
    <property type="entry name" value="DNA/RNA_pol_sf"/>
</dbReference>
<dbReference type="GO" id="GO:0003723">
    <property type="term" value="F:RNA binding"/>
    <property type="evidence" value="ECO:0007669"/>
    <property type="project" value="UniProtKB-KW"/>
</dbReference>
<dbReference type="GO" id="GO:0005634">
    <property type="term" value="C:nucleus"/>
    <property type="evidence" value="ECO:0007669"/>
    <property type="project" value="UniProtKB-ARBA"/>
</dbReference>